<accession>A0AAD2HX69</accession>
<gene>
    <name evidence="2" type="ORF">MYCIT1_LOCUS36801</name>
</gene>
<evidence type="ECO:0000256" key="1">
    <source>
        <dbReference type="SAM" id="MobiDB-lite"/>
    </source>
</evidence>
<keyword evidence="3" id="KW-1185">Reference proteome</keyword>
<feature type="region of interest" description="Disordered" evidence="1">
    <location>
        <begin position="1"/>
        <end position="49"/>
    </location>
</feature>
<dbReference type="EMBL" id="CAVNYO010000478">
    <property type="protein sequence ID" value="CAK5283889.1"/>
    <property type="molecule type" value="Genomic_DNA"/>
</dbReference>
<sequence length="77" mass="8627">MIGTDHRHSGSQAGGDVRTPVCPIDVRRTRRTASKSTNSPRVVRSPRSDRTMRADAIEFLQSSLVESCLPVWHRLLN</sequence>
<protein>
    <submittedName>
        <fullName evidence="2">Uncharacterized protein</fullName>
    </submittedName>
</protein>
<proteinExistence type="predicted"/>
<reference evidence="2" key="1">
    <citation type="submission" date="2023-11" db="EMBL/GenBank/DDBJ databases">
        <authorList>
            <person name="De Vega J J."/>
            <person name="De Vega J J."/>
        </authorList>
    </citation>
    <scope>NUCLEOTIDE SEQUENCE</scope>
</reference>
<dbReference type="Proteomes" id="UP001295794">
    <property type="component" value="Unassembled WGS sequence"/>
</dbReference>
<evidence type="ECO:0000313" key="3">
    <source>
        <dbReference type="Proteomes" id="UP001295794"/>
    </source>
</evidence>
<comment type="caution">
    <text evidence="2">The sequence shown here is derived from an EMBL/GenBank/DDBJ whole genome shotgun (WGS) entry which is preliminary data.</text>
</comment>
<organism evidence="2 3">
    <name type="scientific">Mycena citricolor</name>
    <dbReference type="NCBI Taxonomy" id="2018698"/>
    <lineage>
        <taxon>Eukaryota</taxon>
        <taxon>Fungi</taxon>
        <taxon>Dikarya</taxon>
        <taxon>Basidiomycota</taxon>
        <taxon>Agaricomycotina</taxon>
        <taxon>Agaricomycetes</taxon>
        <taxon>Agaricomycetidae</taxon>
        <taxon>Agaricales</taxon>
        <taxon>Marasmiineae</taxon>
        <taxon>Mycenaceae</taxon>
        <taxon>Mycena</taxon>
    </lineage>
</organism>
<dbReference type="AlphaFoldDB" id="A0AAD2HX69"/>
<name>A0AAD2HX69_9AGAR</name>
<evidence type="ECO:0000313" key="2">
    <source>
        <dbReference type="EMBL" id="CAK5283889.1"/>
    </source>
</evidence>